<reference evidence="2" key="1">
    <citation type="submission" date="2021-01" db="EMBL/GenBank/DDBJ databases">
        <title>Whole genome shotgun sequence of Sinosporangium siamense NBRC 109515.</title>
        <authorList>
            <person name="Komaki H."/>
            <person name="Tamura T."/>
        </authorList>
    </citation>
    <scope>NUCLEOTIDE SEQUENCE</scope>
    <source>
        <strain evidence="2">NBRC 109515</strain>
    </source>
</reference>
<feature type="transmembrane region" description="Helical" evidence="1">
    <location>
        <begin position="219"/>
        <end position="239"/>
    </location>
</feature>
<dbReference type="Proteomes" id="UP000606172">
    <property type="component" value="Unassembled WGS sequence"/>
</dbReference>
<evidence type="ECO:0000256" key="1">
    <source>
        <dbReference type="SAM" id="Phobius"/>
    </source>
</evidence>
<feature type="transmembrane region" description="Helical" evidence="1">
    <location>
        <begin position="181"/>
        <end position="207"/>
    </location>
</feature>
<evidence type="ECO:0000313" key="2">
    <source>
        <dbReference type="EMBL" id="GII94694.1"/>
    </source>
</evidence>
<name>A0A919RLM9_9ACTN</name>
<gene>
    <name evidence="2" type="ORF">Ssi02_49250</name>
</gene>
<accession>A0A919RLM9</accession>
<evidence type="ECO:0000313" key="3">
    <source>
        <dbReference type="Proteomes" id="UP000606172"/>
    </source>
</evidence>
<keyword evidence="1" id="KW-0472">Membrane</keyword>
<sequence>MLDKTAGLLDRRFVLALFLPSLIFLGAVLALVATAVGQHDFLLWWNRLTGAQQALVATGATAFVVFFATCLGSQVSTLIRLWEGYWRGALLAPAASRLSRRQGRRRDRLSYARQYREFPADPSLVLPTRLGNALRAAETYSGDPERYGADAVFLWPRLYLVIPESTRKRVDESRDTMDQQIVLASLSVLFCAADLAVAALLPAALWASALLCGLLLTTLAYRAAVGAALAFGEIVRSCFDLYRRDLMQHLGLEPPATLEAERALWEALQQQLYRRGSTHPDLLRFAPLPPPNSPCE</sequence>
<keyword evidence="3" id="KW-1185">Reference proteome</keyword>
<dbReference type="AlphaFoldDB" id="A0A919RLM9"/>
<protein>
    <submittedName>
        <fullName evidence="2">Uncharacterized protein</fullName>
    </submittedName>
</protein>
<proteinExistence type="predicted"/>
<keyword evidence="1" id="KW-0812">Transmembrane</keyword>
<keyword evidence="1" id="KW-1133">Transmembrane helix</keyword>
<dbReference type="EMBL" id="BOOW01000030">
    <property type="protein sequence ID" value="GII94694.1"/>
    <property type="molecule type" value="Genomic_DNA"/>
</dbReference>
<organism evidence="2 3">
    <name type="scientific">Sinosporangium siamense</name>
    <dbReference type="NCBI Taxonomy" id="1367973"/>
    <lineage>
        <taxon>Bacteria</taxon>
        <taxon>Bacillati</taxon>
        <taxon>Actinomycetota</taxon>
        <taxon>Actinomycetes</taxon>
        <taxon>Streptosporangiales</taxon>
        <taxon>Streptosporangiaceae</taxon>
        <taxon>Sinosporangium</taxon>
    </lineage>
</organism>
<dbReference type="RefSeq" id="WP_204029419.1">
    <property type="nucleotide sequence ID" value="NZ_BOOW01000030.1"/>
</dbReference>
<feature type="transmembrane region" description="Helical" evidence="1">
    <location>
        <begin position="12"/>
        <end position="33"/>
    </location>
</feature>
<comment type="caution">
    <text evidence="2">The sequence shown here is derived from an EMBL/GenBank/DDBJ whole genome shotgun (WGS) entry which is preliminary data.</text>
</comment>
<feature type="transmembrane region" description="Helical" evidence="1">
    <location>
        <begin position="53"/>
        <end position="72"/>
    </location>
</feature>